<keyword evidence="2" id="KW-1185">Reference proteome</keyword>
<evidence type="ECO:0000313" key="2">
    <source>
        <dbReference type="Proteomes" id="UP000278907"/>
    </source>
</evidence>
<evidence type="ECO:0000313" key="1">
    <source>
        <dbReference type="EMBL" id="RKI17626.1"/>
    </source>
</evidence>
<dbReference type="Proteomes" id="UP000278907">
    <property type="component" value="Unassembled WGS sequence"/>
</dbReference>
<proteinExistence type="predicted"/>
<reference evidence="1 2" key="1">
    <citation type="submission" date="2018-09" db="EMBL/GenBank/DDBJ databases">
        <authorList>
            <person name="Livingstone P.G."/>
            <person name="Whitworth D.E."/>
        </authorList>
    </citation>
    <scope>NUCLEOTIDE SEQUENCE [LARGE SCALE GENOMIC DNA]</scope>
    <source>
        <strain evidence="1 2">CA031B</strain>
    </source>
</reference>
<protein>
    <submittedName>
        <fullName evidence="1">Uncharacterized protein</fullName>
    </submittedName>
</protein>
<name>A0ABX9QTL4_9BACT</name>
<sequence length="176" mass="18636">MHDTSSRGPRSPSLFKHLRIPLLLAVGGMTMGSGLGNPGCGSGGVPDCEDGCNVQGTYALVFEEAPPLSQGCTDLGLTLPTELVLERQGNSGYVTGRLLGHGLSGGIYESSNTRLDLSIGTFAPDDTPIIVEVSGRFSAEARTDSQPLTYSGELRFESDDAAKKCQERRLFIGTRQ</sequence>
<organism evidence="1 2">
    <name type="scientific">Corallococcus praedator</name>
    <dbReference type="NCBI Taxonomy" id="2316724"/>
    <lineage>
        <taxon>Bacteria</taxon>
        <taxon>Pseudomonadati</taxon>
        <taxon>Myxococcota</taxon>
        <taxon>Myxococcia</taxon>
        <taxon>Myxococcales</taxon>
        <taxon>Cystobacterineae</taxon>
        <taxon>Myxococcaceae</taxon>
        <taxon>Corallococcus</taxon>
    </lineage>
</organism>
<dbReference type="EMBL" id="RAWI01000002">
    <property type="protein sequence ID" value="RKI17626.1"/>
    <property type="molecule type" value="Genomic_DNA"/>
</dbReference>
<gene>
    <name evidence="1" type="ORF">D7Y13_00595</name>
</gene>
<comment type="caution">
    <text evidence="1">The sequence shown here is derived from an EMBL/GenBank/DDBJ whole genome shotgun (WGS) entry which is preliminary data.</text>
</comment>
<accession>A0ABX9QTL4</accession>
<dbReference type="RefSeq" id="WP_120582087.1">
    <property type="nucleotide sequence ID" value="NZ_RAWI01000002.1"/>
</dbReference>